<proteinExistence type="predicted"/>
<organism evidence="2 4">
    <name type="scientific">Chryseobacterium indoltheticum</name>
    <dbReference type="NCBI Taxonomy" id="254"/>
    <lineage>
        <taxon>Bacteria</taxon>
        <taxon>Pseudomonadati</taxon>
        <taxon>Bacteroidota</taxon>
        <taxon>Flavobacteriia</taxon>
        <taxon>Flavobacteriales</taxon>
        <taxon>Weeksellaceae</taxon>
        <taxon>Chryseobacterium group</taxon>
        <taxon>Chryseobacterium</taxon>
    </lineage>
</organism>
<evidence type="ECO:0000313" key="1">
    <source>
        <dbReference type="EMBL" id="SIQ55605.1"/>
    </source>
</evidence>
<dbReference type="Pfam" id="PF09697">
    <property type="entry name" value="Porph_ging"/>
    <property type="match status" value="1"/>
</dbReference>
<name>A0A381F4P1_9FLAO</name>
<dbReference type="Proteomes" id="UP000185725">
    <property type="component" value="Unassembled WGS sequence"/>
</dbReference>
<reference evidence="2 4" key="2">
    <citation type="submission" date="2018-06" db="EMBL/GenBank/DDBJ databases">
        <authorList>
            <consortium name="Pathogen Informatics"/>
            <person name="Doyle S."/>
        </authorList>
    </citation>
    <scope>NUCLEOTIDE SEQUENCE [LARGE SCALE GENOMIC DNA]</scope>
    <source>
        <strain evidence="2 4">NCTC13560</strain>
    </source>
</reference>
<keyword evidence="3" id="KW-1185">Reference proteome</keyword>
<reference evidence="1 3" key="1">
    <citation type="submission" date="2017-01" db="EMBL/GenBank/DDBJ databases">
        <authorList>
            <person name="Varghese N."/>
            <person name="Submissions S."/>
        </authorList>
    </citation>
    <scope>NUCLEOTIDE SEQUENCE [LARGE SCALE GENOMIC DNA]</scope>
    <source>
        <strain evidence="1 3">ATCC 27950</strain>
    </source>
</reference>
<dbReference type="EMBL" id="FTMF01000006">
    <property type="protein sequence ID" value="SIQ55605.1"/>
    <property type="molecule type" value="Genomic_DNA"/>
</dbReference>
<dbReference type="KEGG" id="cil:EG358_15590"/>
<accession>A0A381F4P1</accession>
<sequence>MDISIQMNKIFIILFFVIASKISAQNQRFIYEYKYIPDSTKVDSILTENMRLTIFKDHSEFLSEMKAKRDSAILKSSQKGNREIGTDLSSGNIRSMVWKNKNNLKNYSTEFIGMESYKVIDETDLNWELIDETKKIQNYNCQKAMLKFGDREWTAWFTTELPFQDGPHLFRKLPGLIVAIEDSRKHHSFQLIANYKTNEGTSVIKPFHLLKDYEVNRKQFNKKWNDFRKNPISSNEQFLLMNPQIISFKSYDENGNEIDANNFKRAGIEKARKNLVKNNNFLDLALYK</sequence>
<dbReference type="NCBIfam" id="TIGR01200">
    <property type="entry name" value="GLPGLI"/>
    <property type="match status" value="1"/>
</dbReference>
<evidence type="ECO:0000313" key="3">
    <source>
        <dbReference type="Proteomes" id="UP000185725"/>
    </source>
</evidence>
<dbReference type="InterPro" id="IPR005901">
    <property type="entry name" value="GLPGLI"/>
</dbReference>
<dbReference type="AlphaFoldDB" id="A0A381F4P1"/>
<protein>
    <submittedName>
        <fullName evidence="2">GLPGLI family protein</fullName>
    </submittedName>
</protein>
<evidence type="ECO:0000313" key="4">
    <source>
        <dbReference type="Proteomes" id="UP000255231"/>
    </source>
</evidence>
<dbReference type="Proteomes" id="UP000255231">
    <property type="component" value="Unassembled WGS sequence"/>
</dbReference>
<evidence type="ECO:0000313" key="2">
    <source>
        <dbReference type="EMBL" id="SUX41569.1"/>
    </source>
</evidence>
<dbReference type="EMBL" id="UFVS01000001">
    <property type="protein sequence ID" value="SUX41569.1"/>
    <property type="molecule type" value="Genomic_DNA"/>
</dbReference>
<gene>
    <name evidence="2" type="ORF">NCTC13560_00368</name>
    <name evidence="1" type="ORF">SAMN05421682_10672</name>
</gene>